<feature type="domain" description="Pectinesterase inhibitor" evidence="4">
    <location>
        <begin position="52"/>
        <end position="151"/>
    </location>
</feature>
<dbReference type="InterPro" id="IPR035513">
    <property type="entry name" value="Invertase/methylesterase_inhib"/>
</dbReference>
<dbReference type="SUPFAM" id="SSF101148">
    <property type="entry name" value="Plant invertase/pectin methylesterase inhibitor"/>
    <property type="match status" value="1"/>
</dbReference>
<dbReference type="KEGG" id="rarg:115732878"/>
<dbReference type="Proteomes" id="UP000827889">
    <property type="component" value="Chromosome 3"/>
</dbReference>
<dbReference type="NCBIfam" id="TIGR01614">
    <property type="entry name" value="PME_inhib"/>
    <property type="match status" value="1"/>
</dbReference>
<keyword evidence="5" id="KW-1185">Reference proteome</keyword>
<accession>A0A8B8NAP4</accession>
<comment type="similarity">
    <text evidence="3">Belongs to the PMEI family.</text>
</comment>
<dbReference type="InterPro" id="IPR006501">
    <property type="entry name" value="Pectinesterase_inhib_dom"/>
</dbReference>
<dbReference type="RefSeq" id="XP_030519423.2">
    <property type="nucleotide sequence ID" value="XM_030663563.2"/>
</dbReference>
<gene>
    <name evidence="6" type="primary">LOC115732878</name>
</gene>
<dbReference type="Pfam" id="PF04043">
    <property type="entry name" value="PMEI"/>
    <property type="match status" value="1"/>
</dbReference>
<dbReference type="GO" id="GO:0004857">
    <property type="term" value="F:enzyme inhibitor activity"/>
    <property type="evidence" value="ECO:0007669"/>
    <property type="project" value="InterPro"/>
</dbReference>
<dbReference type="AlphaFoldDB" id="A0A8B8NAP4"/>
<proteinExistence type="inferred from homology"/>
<protein>
    <submittedName>
        <fullName evidence="6">Invertase inhibitor</fullName>
    </submittedName>
</protein>
<reference evidence="6" key="1">
    <citation type="submission" date="2025-08" db="UniProtKB">
        <authorList>
            <consortium name="RefSeq"/>
        </authorList>
    </citation>
    <scope>IDENTIFICATION</scope>
    <source>
        <tissue evidence="6">Leaf</tissue>
    </source>
</reference>
<dbReference type="Gene3D" id="1.20.140.40">
    <property type="entry name" value="Invertase/pectin methylesterase inhibitor family protein"/>
    <property type="match status" value="1"/>
</dbReference>
<dbReference type="PANTHER" id="PTHR35357">
    <property type="entry name" value="OS02G0537100 PROTEIN"/>
    <property type="match status" value="1"/>
</dbReference>
<evidence type="ECO:0000259" key="4">
    <source>
        <dbReference type="Pfam" id="PF04043"/>
    </source>
</evidence>
<evidence type="ECO:0000256" key="1">
    <source>
        <dbReference type="ARBA" id="ARBA00022729"/>
    </source>
</evidence>
<evidence type="ECO:0000313" key="6">
    <source>
        <dbReference type="RefSeq" id="XP_030519423.2"/>
    </source>
</evidence>
<evidence type="ECO:0000313" key="5">
    <source>
        <dbReference type="Proteomes" id="UP000827889"/>
    </source>
</evidence>
<evidence type="ECO:0000256" key="2">
    <source>
        <dbReference type="ARBA" id="ARBA00023157"/>
    </source>
</evidence>
<dbReference type="GeneID" id="115732878"/>
<sequence>MKHSIFGKINCAFSISPIFSILFLVNFHCVRSANHSVQDTRRKIAAEDPVLNFDCCVKSLGSDSENHEVDVEGLGLNRLKLLQANYTGTIEYIKQLPKQKLEPSQLRALTLCLDAYTSGEREDLTPFYKAKRYLDLNIWVSAMMTCEDTCDIQRIEEGRHGSTFDKV</sequence>
<evidence type="ECO:0000256" key="3">
    <source>
        <dbReference type="ARBA" id="ARBA00038471"/>
    </source>
</evidence>
<keyword evidence="1" id="KW-0732">Signal</keyword>
<name>A0A8B8NAP4_9MYRT</name>
<keyword evidence="2" id="KW-1015">Disulfide bond</keyword>
<dbReference type="PANTHER" id="PTHR35357:SF8">
    <property type="entry name" value="OS01G0111000 PROTEIN"/>
    <property type="match status" value="1"/>
</dbReference>
<organism evidence="5 6">
    <name type="scientific">Rhodamnia argentea</name>
    <dbReference type="NCBI Taxonomy" id="178133"/>
    <lineage>
        <taxon>Eukaryota</taxon>
        <taxon>Viridiplantae</taxon>
        <taxon>Streptophyta</taxon>
        <taxon>Embryophyta</taxon>
        <taxon>Tracheophyta</taxon>
        <taxon>Spermatophyta</taxon>
        <taxon>Magnoliopsida</taxon>
        <taxon>eudicotyledons</taxon>
        <taxon>Gunneridae</taxon>
        <taxon>Pentapetalae</taxon>
        <taxon>rosids</taxon>
        <taxon>malvids</taxon>
        <taxon>Myrtales</taxon>
        <taxon>Myrtaceae</taxon>
        <taxon>Myrtoideae</taxon>
        <taxon>Myrteae</taxon>
        <taxon>Australasian group</taxon>
        <taxon>Rhodamnia</taxon>
    </lineage>
</organism>